<dbReference type="PANTHER" id="PTHR46696:SF4">
    <property type="entry name" value="BIOTIN BIOSYNTHESIS CYTOCHROME P450"/>
    <property type="match status" value="1"/>
</dbReference>
<gene>
    <name evidence="9" type="ORF">ORI27_02745</name>
</gene>
<protein>
    <submittedName>
        <fullName evidence="9">Cytochrome P450</fullName>
    </submittedName>
</protein>
<comment type="similarity">
    <text evidence="2 8">Belongs to the cytochrome P450 family.</text>
</comment>
<keyword evidence="3 8" id="KW-0349">Heme</keyword>
<dbReference type="PANTHER" id="PTHR46696">
    <property type="entry name" value="P450, PUTATIVE (EUROFUNG)-RELATED"/>
    <property type="match status" value="1"/>
</dbReference>
<keyword evidence="10" id="KW-1185">Reference proteome</keyword>
<dbReference type="PROSITE" id="PS00086">
    <property type="entry name" value="CYTOCHROME_P450"/>
    <property type="match status" value="1"/>
</dbReference>
<dbReference type="InterPro" id="IPR017972">
    <property type="entry name" value="Cyt_P450_CS"/>
</dbReference>
<dbReference type="Pfam" id="PF00067">
    <property type="entry name" value="p450"/>
    <property type="match status" value="1"/>
</dbReference>
<evidence type="ECO:0000313" key="10">
    <source>
        <dbReference type="Proteomes" id="UP001300745"/>
    </source>
</evidence>
<reference evidence="9 10" key="1">
    <citation type="submission" date="2022-11" db="EMBL/GenBank/DDBJ databases">
        <title>Mycobacterium sp. nov.</title>
        <authorList>
            <person name="Papic B."/>
            <person name="Spicic S."/>
            <person name="Duvnjak S."/>
        </authorList>
    </citation>
    <scope>NUCLEOTIDE SEQUENCE [LARGE SCALE GENOMIC DNA]</scope>
    <source>
        <strain evidence="9 10">CVI_P4</strain>
    </source>
</reference>
<organism evidence="9 10">
    <name type="scientific">Mycobacterium pinniadriaticum</name>
    <dbReference type="NCBI Taxonomy" id="2994102"/>
    <lineage>
        <taxon>Bacteria</taxon>
        <taxon>Bacillati</taxon>
        <taxon>Actinomycetota</taxon>
        <taxon>Actinomycetes</taxon>
        <taxon>Mycobacteriales</taxon>
        <taxon>Mycobacteriaceae</taxon>
        <taxon>Mycobacterium</taxon>
    </lineage>
</organism>
<evidence type="ECO:0000256" key="3">
    <source>
        <dbReference type="ARBA" id="ARBA00022617"/>
    </source>
</evidence>
<evidence type="ECO:0000256" key="5">
    <source>
        <dbReference type="ARBA" id="ARBA00023002"/>
    </source>
</evidence>
<dbReference type="Gene3D" id="1.10.630.10">
    <property type="entry name" value="Cytochrome P450"/>
    <property type="match status" value="1"/>
</dbReference>
<dbReference type="PRINTS" id="PR00385">
    <property type="entry name" value="P450"/>
</dbReference>
<dbReference type="EMBL" id="JAPJDO010000002">
    <property type="protein sequence ID" value="MCX2935603.1"/>
    <property type="molecule type" value="Genomic_DNA"/>
</dbReference>
<evidence type="ECO:0000313" key="9">
    <source>
        <dbReference type="EMBL" id="MCX2935603.1"/>
    </source>
</evidence>
<proteinExistence type="inferred from homology"/>
<comment type="cofactor">
    <cofactor evidence="1">
        <name>heme</name>
        <dbReference type="ChEBI" id="CHEBI:30413"/>
    </cofactor>
</comment>
<evidence type="ECO:0000256" key="7">
    <source>
        <dbReference type="ARBA" id="ARBA00023033"/>
    </source>
</evidence>
<keyword evidence="4 8" id="KW-0479">Metal-binding</keyword>
<dbReference type="InterPro" id="IPR036396">
    <property type="entry name" value="Cyt_P450_sf"/>
</dbReference>
<dbReference type="CDD" id="cd11078">
    <property type="entry name" value="CYP130-like"/>
    <property type="match status" value="1"/>
</dbReference>
<dbReference type="Proteomes" id="UP001300745">
    <property type="component" value="Unassembled WGS sequence"/>
</dbReference>
<evidence type="ECO:0000256" key="8">
    <source>
        <dbReference type="RuleBase" id="RU000461"/>
    </source>
</evidence>
<dbReference type="InterPro" id="IPR001128">
    <property type="entry name" value="Cyt_P450"/>
</dbReference>
<keyword evidence="6 8" id="KW-0408">Iron</keyword>
<comment type="caution">
    <text evidence="9">The sequence shown here is derived from an EMBL/GenBank/DDBJ whole genome shotgun (WGS) entry which is preliminary data.</text>
</comment>
<evidence type="ECO:0000256" key="1">
    <source>
        <dbReference type="ARBA" id="ARBA00001971"/>
    </source>
</evidence>
<keyword evidence="5 8" id="KW-0560">Oxidoreductase</keyword>
<name>A0ABT3S7X4_9MYCO</name>
<dbReference type="InterPro" id="IPR002397">
    <property type="entry name" value="Cyt_P450_B"/>
</dbReference>
<evidence type="ECO:0000256" key="4">
    <source>
        <dbReference type="ARBA" id="ARBA00022723"/>
    </source>
</evidence>
<accession>A0ABT3S7X4</accession>
<keyword evidence="7 8" id="KW-0503">Monooxygenase</keyword>
<dbReference type="RefSeq" id="WP_265994980.1">
    <property type="nucleotide sequence ID" value="NZ_JAPJDN010000002.1"/>
</dbReference>
<evidence type="ECO:0000256" key="2">
    <source>
        <dbReference type="ARBA" id="ARBA00010617"/>
    </source>
</evidence>
<evidence type="ECO:0000256" key="6">
    <source>
        <dbReference type="ARBA" id="ARBA00023004"/>
    </source>
</evidence>
<sequence length="397" mass="44560">MNDVLAYDPYDVALNADPYPTFARIREAMPLYYNPEHEFYALSRYADVDGALHDHETFSSARGAILEIIKSGMEIPSGTLIFEDPPIHNIHRKLLSRIFTPRKVAALEPRIREFTARCLDPLVGSGHFDFVKDLGAQMPMRVIGMLLGIPEAEQQHVVDHGDSTLRTERGRPMTENPNGTIATGEVFAEYIDWRTDHPSDDIMTELLTAEFADETGTVRRLRRDELLLYLQVIATAGAETTTRLIGWAGKVLAEHPDQRRDLVKDRSLLPAAVEELVRWEPPAPHISRYVTRDLEYYGQSVPAGSPMMLLIGAANRDPRQFGPDSESFNIHRTPHQHLGFGVGTHFCLGNALARLEGRIALDEILDRFPEWEVDLTDAELSPTSTVRGWESMPATVG</sequence>
<dbReference type="SUPFAM" id="SSF48264">
    <property type="entry name" value="Cytochrome P450"/>
    <property type="match status" value="1"/>
</dbReference>
<dbReference type="PRINTS" id="PR00359">
    <property type="entry name" value="BP450"/>
</dbReference>